<dbReference type="PANTHER" id="PTHR21254:SF1">
    <property type="entry name" value="C2 DOMAIN-CONTAINING PROTEIN 3"/>
    <property type="match status" value="1"/>
</dbReference>
<dbReference type="EMBL" id="MPUH01000198">
    <property type="protein sequence ID" value="OMJ86669.1"/>
    <property type="molecule type" value="Genomic_DNA"/>
</dbReference>
<dbReference type="InterPro" id="IPR057537">
    <property type="entry name" value="C2_C2CD3_N"/>
</dbReference>
<accession>A0A1R2CCD6</accession>
<feature type="region of interest" description="Disordered" evidence="1">
    <location>
        <begin position="160"/>
        <end position="266"/>
    </location>
</feature>
<feature type="domain" description="C2CD3 N-terminal C2" evidence="2">
    <location>
        <begin position="4"/>
        <end position="137"/>
    </location>
</feature>
<dbReference type="AlphaFoldDB" id="A0A1R2CCD6"/>
<protein>
    <recommendedName>
        <fullName evidence="2">C2CD3 N-terminal C2 domain-containing protein</fullName>
    </recommendedName>
</protein>
<dbReference type="GO" id="GO:0060271">
    <property type="term" value="P:cilium assembly"/>
    <property type="evidence" value="ECO:0007669"/>
    <property type="project" value="TreeGrafter"/>
</dbReference>
<keyword evidence="4" id="KW-1185">Reference proteome</keyword>
<gene>
    <name evidence="3" type="ORF">SteCoe_11753</name>
</gene>
<organism evidence="3 4">
    <name type="scientific">Stentor coeruleus</name>
    <dbReference type="NCBI Taxonomy" id="5963"/>
    <lineage>
        <taxon>Eukaryota</taxon>
        <taxon>Sar</taxon>
        <taxon>Alveolata</taxon>
        <taxon>Ciliophora</taxon>
        <taxon>Postciliodesmatophora</taxon>
        <taxon>Heterotrichea</taxon>
        <taxon>Heterotrichida</taxon>
        <taxon>Stentoridae</taxon>
        <taxon>Stentor</taxon>
    </lineage>
</organism>
<proteinExistence type="predicted"/>
<dbReference type="Proteomes" id="UP000187209">
    <property type="component" value="Unassembled WGS sequence"/>
</dbReference>
<evidence type="ECO:0000256" key="1">
    <source>
        <dbReference type="SAM" id="MobiDB-lite"/>
    </source>
</evidence>
<evidence type="ECO:0000259" key="2">
    <source>
        <dbReference type="Pfam" id="PF25339"/>
    </source>
</evidence>
<sequence length="635" mass="72319">MSNPSLPPGIEGEIQGALTIAITEVSWVSIPYDVIFRVRFWGEETAGILLPSSTIYLIYDIRTTLALLIHYLLDMGSLIIEVLNPENHIIGYIKVHLGSLKKAIAQSSLNFRGKFPIILKNSCKIGFASIAIKCKMNRGDEEVLESFKLNEIKAKKAIEDKKEQQTDLKAPKNNTKKIFVPRSSLNKIPKPNPPQGVKNIEKKKDMERRKTPTFKHTDDEEQTDKNHIKSFDEKNITQKDDKEKLEEKSLKNKKSGNTSARESQEPGIYKLDDKEIDPILWESSIKIKVLSYVGFGYQGNNVVLEIILYVPINENKSQEIMDSYTISSIEKNGNEFCFFHKTLHQLRLLGMEDGRVFEYKVVFVIKDENAQLLGSCEILWRDMISTMSIKNIITLQAYKGNDEVGEFKIKTTLKKPVIKTEEPMQYLNIIYFYIERIERLSCTGNIFVCYKSLVDMEKITTQVFWNYSGETIGHELLIPYVQSVKDKIAQNLWPIEVWEKVQERETLLGIAKIPLNCICPPFIGSVYPSVAVDEYLPIVNPFKGSEVGYIKICLAIGTSLQIQRLSNSQKKIPDGNASRILTKTTGKVKISNSGVDNFRELFMQSPGKSEISAKTFAQDTKNWPEITFIKNSDIK</sequence>
<comment type="caution">
    <text evidence="3">The sequence shown here is derived from an EMBL/GenBank/DDBJ whole genome shotgun (WGS) entry which is preliminary data.</text>
</comment>
<feature type="compositionally biased region" description="Basic and acidic residues" evidence="1">
    <location>
        <begin position="160"/>
        <end position="170"/>
    </location>
</feature>
<evidence type="ECO:0000313" key="4">
    <source>
        <dbReference type="Proteomes" id="UP000187209"/>
    </source>
</evidence>
<name>A0A1R2CCD6_9CILI</name>
<reference evidence="3 4" key="1">
    <citation type="submission" date="2016-11" db="EMBL/GenBank/DDBJ databases">
        <title>The macronuclear genome of Stentor coeruleus: a giant cell with tiny introns.</title>
        <authorList>
            <person name="Slabodnick M."/>
            <person name="Ruby J.G."/>
            <person name="Reiff S.B."/>
            <person name="Swart E.C."/>
            <person name="Gosai S."/>
            <person name="Prabakaran S."/>
            <person name="Witkowska E."/>
            <person name="Larue G.E."/>
            <person name="Fisher S."/>
            <person name="Freeman R.M."/>
            <person name="Gunawardena J."/>
            <person name="Chu W."/>
            <person name="Stover N.A."/>
            <person name="Gregory B.D."/>
            <person name="Nowacki M."/>
            <person name="Derisi J."/>
            <person name="Roy S.W."/>
            <person name="Marshall W.F."/>
            <person name="Sood P."/>
        </authorList>
    </citation>
    <scope>NUCLEOTIDE SEQUENCE [LARGE SCALE GENOMIC DNA]</scope>
    <source>
        <strain evidence="3">WM001</strain>
    </source>
</reference>
<dbReference type="Pfam" id="PF25339">
    <property type="entry name" value="C2_C2CD3_N"/>
    <property type="match status" value="1"/>
</dbReference>
<evidence type="ECO:0000313" key="3">
    <source>
        <dbReference type="EMBL" id="OMJ86669.1"/>
    </source>
</evidence>
<dbReference type="GO" id="GO:0005815">
    <property type="term" value="C:microtubule organizing center"/>
    <property type="evidence" value="ECO:0007669"/>
    <property type="project" value="TreeGrafter"/>
</dbReference>
<dbReference type="PANTHER" id="PTHR21254">
    <property type="entry name" value="C2 DOMAIN-CONTAINING PROTEIN 3"/>
    <property type="match status" value="1"/>
</dbReference>
<feature type="compositionally biased region" description="Basic and acidic residues" evidence="1">
    <location>
        <begin position="199"/>
        <end position="250"/>
    </location>
</feature>
<dbReference type="OrthoDB" id="79771at2759"/>